<accession>L2FXE1</accession>
<sequence length="64" mass="6859">MDDSLKARAIPPQTVRTDPTVAAQLEGQSTYAAARPARSTNDDSDVLQANDPEEDGFLVIDDAQ</sequence>
<name>L2FXE1_COLFN</name>
<dbReference type="EMBL" id="KB020769">
    <property type="protein sequence ID" value="ELA31094.1"/>
    <property type="molecule type" value="Genomic_DNA"/>
</dbReference>
<reference evidence="2" key="1">
    <citation type="submission" date="2012-08" db="EMBL/GenBank/DDBJ databases">
        <title>Genome analysis of Colletotrichum orbiculare and Colletotrichum fructicola.</title>
        <authorList>
            <person name="Gan P.H.P."/>
            <person name="Ikeda K."/>
            <person name="Irieda H."/>
            <person name="Narusaka M."/>
            <person name="O'Connell R.J."/>
            <person name="Narusaka Y."/>
            <person name="Takano Y."/>
            <person name="Kubo Y."/>
            <person name="Shirasu K."/>
        </authorList>
    </citation>
    <scope>NUCLEOTIDE SEQUENCE</scope>
    <source>
        <strain evidence="2">Nara gc5</strain>
    </source>
</reference>
<dbReference type="HOGENOM" id="CLU_2873755_0_0_1"/>
<evidence type="ECO:0000256" key="1">
    <source>
        <dbReference type="SAM" id="MobiDB-lite"/>
    </source>
</evidence>
<feature type="region of interest" description="Disordered" evidence="1">
    <location>
        <begin position="28"/>
        <end position="64"/>
    </location>
</feature>
<proteinExistence type="predicted"/>
<feature type="non-terminal residue" evidence="2">
    <location>
        <position position="64"/>
    </location>
</feature>
<organism evidence="2">
    <name type="scientific">Colletotrichum fructicola (strain Nara gc5)</name>
    <name type="common">Anthracnose fungus</name>
    <name type="synonym">Colletotrichum gloeosporioides (strain Nara gc5)</name>
    <dbReference type="NCBI Taxonomy" id="1213859"/>
    <lineage>
        <taxon>Eukaryota</taxon>
        <taxon>Fungi</taxon>
        <taxon>Dikarya</taxon>
        <taxon>Ascomycota</taxon>
        <taxon>Pezizomycotina</taxon>
        <taxon>Sordariomycetes</taxon>
        <taxon>Hypocreomycetidae</taxon>
        <taxon>Glomerellales</taxon>
        <taxon>Glomerellaceae</taxon>
        <taxon>Colletotrichum</taxon>
        <taxon>Colletotrichum gloeosporioides species complex</taxon>
    </lineage>
</organism>
<dbReference type="AlphaFoldDB" id="L2FXE1"/>
<evidence type="ECO:0000313" key="2">
    <source>
        <dbReference type="EMBL" id="ELA31094.1"/>
    </source>
</evidence>
<gene>
    <name evidence="2" type="ORF">CGGC5_936</name>
</gene>
<protein>
    <submittedName>
        <fullName evidence="2">Uncharacterized protein</fullName>
    </submittedName>
</protein>